<evidence type="ECO:0000313" key="3">
    <source>
        <dbReference type="Proteomes" id="UP001374535"/>
    </source>
</evidence>
<dbReference type="PANTHER" id="PTHR46775">
    <property type="entry name" value="FLOCCULATION PROTEIN (DUF1296)"/>
    <property type="match status" value="1"/>
</dbReference>
<dbReference type="InterPro" id="IPR044277">
    <property type="entry name" value="GIP1"/>
</dbReference>
<sequence length="124" mass="13811">MSGGGGSSTFRVPIPNNVRKTIQDIREITGKQHTDDEIYAVLKECSMDPNETAQKLLYLEFQLLHLLVLQTNPMGSLFTCLLVNLPLLVYLKVAQLVMTLAMKKVSNLKLLLLPHPLSLLKPLA</sequence>
<organism evidence="2 3">
    <name type="scientific">Vigna mungo</name>
    <name type="common">Black gram</name>
    <name type="synonym">Phaseolus mungo</name>
    <dbReference type="NCBI Taxonomy" id="3915"/>
    <lineage>
        <taxon>Eukaryota</taxon>
        <taxon>Viridiplantae</taxon>
        <taxon>Streptophyta</taxon>
        <taxon>Embryophyta</taxon>
        <taxon>Tracheophyta</taxon>
        <taxon>Spermatophyta</taxon>
        <taxon>Magnoliopsida</taxon>
        <taxon>eudicotyledons</taxon>
        <taxon>Gunneridae</taxon>
        <taxon>Pentapetalae</taxon>
        <taxon>rosids</taxon>
        <taxon>fabids</taxon>
        <taxon>Fabales</taxon>
        <taxon>Fabaceae</taxon>
        <taxon>Papilionoideae</taxon>
        <taxon>50 kb inversion clade</taxon>
        <taxon>NPAAA clade</taxon>
        <taxon>indigoferoid/millettioid clade</taxon>
        <taxon>Phaseoleae</taxon>
        <taxon>Vigna</taxon>
    </lineage>
</organism>
<proteinExistence type="predicted"/>
<keyword evidence="3" id="KW-1185">Reference proteome</keyword>
<reference evidence="2 3" key="1">
    <citation type="journal article" date="2023" name="Life. Sci Alliance">
        <title>Evolutionary insights into 3D genome organization and epigenetic landscape of Vigna mungo.</title>
        <authorList>
            <person name="Junaid A."/>
            <person name="Singh B."/>
            <person name="Bhatia S."/>
        </authorList>
    </citation>
    <scope>NUCLEOTIDE SEQUENCE [LARGE SCALE GENOMIC DNA]</scope>
    <source>
        <strain evidence="2">Urdbean</strain>
    </source>
</reference>
<dbReference type="AlphaFoldDB" id="A0AAQ3MFS4"/>
<dbReference type="InterPro" id="IPR009060">
    <property type="entry name" value="UBA-like_sf"/>
</dbReference>
<feature type="domain" description="GBF-interacting protein 1 N-terminal" evidence="1">
    <location>
        <begin position="14"/>
        <end position="59"/>
    </location>
</feature>
<dbReference type="GO" id="GO:0051082">
    <property type="term" value="F:unfolded protein binding"/>
    <property type="evidence" value="ECO:0007669"/>
    <property type="project" value="TreeGrafter"/>
</dbReference>
<evidence type="ECO:0000259" key="1">
    <source>
        <dbReference type="Pfam" id="PF06972"/>
    </source>
</evidence>
<dbReference type="Pfam" id="PF06972">
    <property type="entry name" value="GIP1_N"/>
    <property type="match status" value="1"/>
</dbReference>
<dbReference type="GO" id="GO:0005634">
    <property type="term" value="C:nucleus"/>
    <property type="evidence" value="ECO:0007669"/>
    <property type="project" value="TreeGrafter"/>
</dbReference>
<name>A0AAQ3MFS4_VIGMU</name>
<accession>A0AAQ3MFS4</accession>
<dbReference type="Proteomes" id="UP001374535">
    <property type="component" value="Chromosome 11"/>
</dbReference>
<dbReference type="EMBL" id="CP144690">
    <property type="protein sequence ID" value="WVY90322.1"/>
    <property type="molecule type" value="Genomic_DNA"/>
</dbReference>
<protein>
    <recommendedName>
        <fullName evidence="1">GBF-interacting protein 1 N-terminal domain-containing protein</fullName>
    </recommendedName>
</protein>
<dbReference type="PANTHER" id="PTHR46775:SF2">
    <property type="entry name" value="GBF-INTERACTING PROTEIN 1-LIKE"/>
    <property type="match status" value="1"/>
</dbReference>
<evidence type="ECO:0000313" key="2">
    <source>
        <dbReference type="EMBL" id="WVY90322.1"/>
    </source>
</evidence>
<dbReference type="SUPFAM" id="SSF46934">
    <property type="entry name" value="UBA-like"/>
    <property type="match status" value="1"/>
</dbReference>
<dbReference type="InterPro" id="IPR009719">
    <property type="entry name" value="GIP1_N"/>
</dbReference>
<gene>
    <name evidence="2" type="ORF">V8G54_035836</name>
</gene>